<dbReference type="GO" id="GO:0032259">
    <property type="term" value="P:methylation"/>
    <property type="evidence" value="ECO:0007669"/>
    <property type="project" value="UniProtKB-KW"/>
</dbReference>
<dbReference type="PANTHER" id="PTHR12843:SF5">
    <property type="entry name" value="EEF1A LYSINE METHYLTRANSFERASE 2"/>
    <property type="match status" value="1"/>
</dbReference>
<dbReference type="GO" id="GO:0016192">
    <property type="term" value="P:vesicle-mediated transport"/>
    <property type="evidence" value="ECO:0007669"/>
    <property type="project" value="UniProtKB-UniRule"/>
</dbReference>
<dbReference type="EMBL" id="JAPDMZ010000002">
    <property type="protein sequence ID" value="KAK0557907.1"/>
    <property type="molecule type" value="Genomic_DNA"/>
</dbReference>
<evidence type="ECO:0000256" key="1">
    <source>
        <dbReference type="ARBA" id="ARBA00022490"/>
    </source>
</evidence>
<keyword evidence="7" id="KW-0378">Hydrolase</keyword>
<comment type="caution">
    <text evidence="7">The sequence shown here is derived from an EMBL/GenBank/DDBJ whole genome shotgun (WGS) entry which is preliminary data.</text>
</comment>
<keyword evidence="5" id="KW-0813">Transport</keyword>
<dbReference type="Gene3D" id="3.40.50.150">
    <property type="entry name" value="Vaccinia Virus protein VP39"/>
    <property type="match status" value="1"/>
</dbReference>
<dbReference type="GO" id="GO:0016787">
    <property type="term" value="F:hydrolase activity"/>
    <property type="evidence" value="ECO:0007669"/>
    <property type="project" value="UniProtKB-KW"/>
</dbReference>
<dbReference type="AlphaFoldDB" id="A0AAN6GUY2"/>
<feature type="domain" description="Methyltransferase" evidence="6">
    <location>
        <begin position="78"/>
        <end position="223"/>
    </location>
</feature>
<accession>A0AAN6GUY2</accession>
<keyword evidence="4 5" id="KW-0949">S-adenosyl-L-methionine</keyword>
<dbReference type="GO" id="GO:0016279">
    <property type="term" value="F:protein-lysine N-methyltransferase activity"/>
    <property type="evidence" value="ECO:0007669"/>
    <property type="project" value="UniProtKB-UniRule"/>
</dbReference>
<dbReference type="InterPro" id="IPR025714">
    <property type="entry name" value="Methyltranfer_dom"/>
</dbReference>
<dbReference type="SUPFAM" id="SSF53335">
    <property type="entry name" value="S-adenosyl-L-methionine-dependent methyltransferases"/>
    <property type="match status" value="1"/>
</dbReference>
<comment type="similarity">
    <text evidence="5">Belongs to the class I-like SAM-binding methyltransferase superfamily. EFM4 family.</text>
</comment>
<evidence type="ECO:0000256" key="4">
    <source>
        <dbReference type="ARBA" id="ARBA00022691"/>
    </source>
</evidence>
<keyword evidence="8" id="KW-1185">Reference proteome</keyword>
<comment type="function">
    <text evidence="5">S-adenosyl-L-methionine-dependent protein-lysine N-methyltransferase that mono- and dimethylates elongation factor 1-alpha at 'Lys-316'. May play a role in intracellular transport.</text>
</comment>
<evidence type="ECO:0000313" key="8">
    <source>
        <dbReference type="Proteomes" id="UP001176517"/>
    </source>
</evidence>
<sequence>MASNTEEAPIRLSDALPESKLGTKAHWDEVYERELNNWKDHGDEGEVWFGEEAVDRMVSYLEQAIEDGTIDLETVSSDEHAILDLGMGNGHLLFALHESSDVEVPPTSMLGIDYSPASVSLAKRIGKEKGEEAEEVRFEQADLLDDDVVERLAGANRWAIVCDKGTMDAIALSSQLIRGRLPVDLYTRAVAKLTRPGGIFLITSCNFTKDELIRRFTEGDDRRPNWVIHDYYLLQAQAMNQKRARKSPNLAMEHHAAVESHRMTPYFVNMASEVA</sequence>
<comment type="subcellular location">
    <subcellularLocation>
        <location evidence="5">Cytoplasm</location>
    </subcellularLocation>
</comment>
<evidence type="ECO:0000313" key="7">
    <source>
        <dbReference type="EMBL" id="KAK0557907.1"/>
    </source>
</evidence>
<dbReference type="PANTHER" id="PTHR12843">
    <property type="entry name" value="PROTEIN-LYSINE N-METHYLTRANSFERASE METTL10"/>
    <property type="match status" value="1"/>
</dbReference>
<dbReference type="EC" id="2.1.1.-" evidence="5"/>
<dbReference type="Proteomes" id="UP001176517">
    <property type="component" value="Unassembled WGS sequence"/>
</dbReference>
<gene>
    <name evidence="5 7" type="primary">EFM4</name>
    <name evidence="7" type="ORF">OC846_000202</name>
</gene>
<organism evidence="7 8">
    <name type="scientific">Tilletia horrida</name>
    <dbReference type="NCBI Taxonomy" id="155126"/>
    <lineage>
        <taxon>Eukaryota</taxon>
        <taxon>Fungi</taxon>
        <taxon>Dikarya</taxon>
        <taxon>Basidiomycota</taxon>
        <taxon>Ustilaginomycotina</taxon>
        <taxon>Exobasidiomycetes</taxon>
        <taxon>Tilletiales</taxon>
        <taxon>Tilletiaceae</taxon>
        <taxon>Tilletia</taxon>
    </lineage>
</organism>
<keyword evidence="1 5" id="KW-0963">Cytoplasm</keyword>
<protein>
    <recommendedName>
        <fullName evidence="5">Protein-lysine N-methyltransferase EFM4</fullName>
        <ecNumber evidence="5">2.1.1.-</ecNumber>
    </recommendedName>
    <alternativeName>
        <fullName evidence="5">Elongation factor methyltransferase 4</fullName>
    </alternativeName>
</protein>
<dbReference type="InterPro" id="IPR026635">
    <property type="entry name" value="Efm4/METTL10"/>
</dbReference>
<dbReference type="GO" id="GO:0005737">
    <property type="term" value="C:cytoplasm"/>
    <property type="evidence" value="ECO:0007669"/>
    <property type="project" value="UniProtKB-SubCell"/>
</dbReference>
<dbReference type="CDD" id="cd02440">
    <property type="entry name" value="AdoMet_MTases"/>
    <property type="match status" value="1"/>
</dbReference>
<name>A0AAN6GUY2_9BASI</name>
<evidence type="ECO:0000259" key="6">
    <source>
        <dbReference type="Pfam" id="PF13847"/>
    </source>
</evidence>
<dbReference type="HAMAP" id="MF_03188">
    <property type="entry name" value="Methyltr_EFM4"/>
    <property type="match status" value="1"/>
</dbReference>
<keyword evidence="3 5" id="KW-0808">Transferase</keyword>
<dbReference type="InterPro" id="IPR029063">
    <property type="entry name" value="SAM-dependent_MTases_sf"/>
</dbReference>
<evidence type="ECO:0000256" key="3">
    <source>
        <dbReference type="ARBA" id="ARBA00022679"/>
    </source>
</evidence>
<keyword evidence="2 5" id="KW-0489">Methyltransferase</keyword>
<proteinExistence type="inferred from homology"/>
<evidence type="ECO:0000256" key="5">
    <source>
        <dbReference type="HAMAP-Rule" id="MF_03188"/>
    </source>
</evidence>
<reference evidence="7" key="1">
    <citation type="journal article" date="2023" name="PhytoFront">
        <title>Draft Genome Resources of Seven Strains of Tilletia horrida, Causal Agent of Kernel Smut of Rice.</title>
        <authorList>
            <person name="Khanal S."/>
            <person name="Antony Babu S."/>
            <person name="Zhou X.G."/>
        </authorList>
    </citation>
    <scope>NUCLEOTIDE SEQUENCE</scope>
    <source>
        <strain evidence="7">TX6</strain>
    </source>
</reference>
<evidence type="ECO:0000256" key="2">
    <source>
        <dbReference type="ARBA" id="ARBA00022603"/>
    </source>
</evidence>
<dbReference type="Pfam" id="PF13847">
    <property type="entry name" value="Methyltransf_31"/>
    <property type="match status" value="1"/>
</dbReference>